<dbReference type="InterPro" id="IPR003753">
    <property type="entry name" value="Exonuc_VII_L"/>
</dbReference>
<evidence type="ECO:0000313" key="4">
    <source>
        <dbReference type="EMBL" id="PSR25707.1"/>
    </source>
</evidence>
<dbReference type="InterPro" id="IPR020579">
    <property type="entry name" value="Exonuc_VII_lsu_C"/>
</dbReference>
<reference evidence="4 5" key="1">
    <citation type="journal article" date="2014" name="BMC Genomics">
        <title>Comparison of environmental and isolate Sulfobacillus genomes reveals diverse carbon, sulfur, nitrogen, and hydrogen metabolisms.</title>
        <authorList>
            <person name="Justice N.B."/>
            <person name="Norman A."/>
            <person name="Brown C.T."/>
            <person name="Singh A."/>
            <person name="Thomas B.C."/>
            <person name="Banfield J.F."/>
        </authorList>
    </citation>
    <scope>NUCLEOTIDE SEQUENCE [LARGE SCALE GENOMIC DNA]</scope>
    <source>
        <strain evidence="4">AMDSBA4</strain>
    </source>
</reference>
<dbReference type="GO" id="GO:0006308">
    <property type="term" value="P:DNA catabolic process"/>
    <property type="evidence" value="ECO:0007669"/>
    <property type="project" value="InterPro"/>
</dbReference>
<sequence length="346" mass="38429">MTSAPDTMPNDSLTLQQVVTVINQSVVVALNIKLIERTNRIWAELQDLSRDYNGWTYGTLRDGDFTCGVRLPSPLAQTLTPGQIGWWTGTFETVARSNDSRGRLSQYDAWRFVVRTFDRQGVSERREQLRQAEAQLTQEGILPYHPKEWPLEDMPWRIALIGQPQTKGWDDVEVKLAAASALDLQRIPVNIGQVGSIVEGIARANQARVMALLLVRGGGNVELFDQPAITRALAQSAAYTIAGIGHATDQVMANLAVDYAATTPTDAAGYVLERLDGYQQRVSGETLRQQNQVLQQQLKDLQETLERKEREGLAARRTQNPWILIAIGMVVIAVVVIVATWGGWRG</sequence>
<keyword evidence="2" id="KW-0472">Membrane</keyword>
<dbReference type="PANTHER" id="PTHR30008:SF0">
    <property type="entry name" value="EXODEOXYRIBONUCLEASE 7 LARGE SUBUNIT"/>
    <property type="match status" value="1"/>
</dbReference>
<evidence type="ECO:0000259" key="3">
    <source>
        <dbReference type="Pfam" id="PF02601"/>
    </source>
</evidence>
<evidence type="ECO:0000256" key="2">
    <source>
        <dbReference type="SAM" id="Phobius"/>
    </source>
</evidence>
<dbReference type="Proteomes" id="UP000242972">
    <property type="component" value="Unassembled WGS sequence"/>
</dbReference>
<keyword evidence="2" id="KW-0812">Transmembrane</keyword>
<keyword evidence="2" id="KW-1133">Transmembrane helix</keyword>
<evidence type="ECO:0000313" key="5">
    <source>
        <dbReference type="Proteomes" id="UP000242972"/>
    </source>
</evidence>
<dbReference type="GO" id="GO:0008855">
    <property type="term" value="F:exodeoxyribonuclease VII activity"/>
    <property type="evidence" value="ECO:0007669"/>
    <property type="project" value="InterPro"/>
</dbReference>
<dbReference type="GO" id="GO:0009318">
    <property type="term" value="C:exodeoxyribonuclease VII complex"/>
    <property type="evidence" value="ECO:0007669"/>
    <property type="project" value="InterPro"/>
</dbReference>
<name>A0A2T2WTZ0_9FIRM</name>
<accession>A0A2T2WTZ0</accession>
<dbReference type="Pfam" id="PF02601">
    <property type="entry name" value="Exonuc_VII_L"/>
    <property type="match status" value="1"/>
</dbReference>
<feature type="domain" description="Exonuclease VII large subunit C-terminal" evidence="3">
    <location>
        <begin position="149"/>
        <end position="310"/>
    </location>
</feature>
<comment type="caution">
    <text evidence="4">The sequence shown here is derived from an EMBL/GenBank/DDBJ whole genome shotgun (WGS) entry which is preliminary data.</text>
</comment>
<dbReference type="AlphaFoldDB" id="A0A2T2WTZ0"/>
<proteinExistence type="predicted"/>
<keyword evidence="1" id="KW-0175">Coiled coil</keyword>
<protein>
    <recommendedName>
        <fullName evidence="3">Exonuclease VII large subunit C-terminal domain-containing protein</fullName>
    </recommendedName>
</protein>
<organism evidence="4 5">
    <name type="scientific">Sulfobacillus benefaciens</name>
    <dbReference type="NCBI Taxonomy" id="453960"/>
    <lineage>
        <taxon>Bacteria</taxon>
        <taxon>Bacillati</taxon>
        <taxon>Bacillota</taxon>
        <taxon>Clostridia</taxon>
        <taxon>Eubacteriales</taxon>
        <taxon>Clostridiales Family XVII. Incertae Sedis</taxon>
        <taxon>Sulfobacillus</taxon>
    </lineage>
</organism>
<evidence type="ECO:0000256" key="1">
    <source>
        <dbReference type="SAM" id="Coils"/>
    </source>
</evidence>
<feature type="coiled-coil region" evidence="1">
    <location>
        <begin position="284"/>
        <end position="318"/>
    </location>
</feature>
<dbReference type="PANTHER" id="PTHR30008">
    <property type="entry name" value="EXODEOXYRIBONUCLEASE 7 LARGE SUBUNIT"/>
    <property type="match status" value="1"/>
</dbReference>
<feature type="transmembrane region" description="Helical" evidence="2">
    <location>
        <begin position="322"/>
        <end position="344"/>
    </location>
</feature>
<gene>
    <name evidence="4" type="ORF">C7B46_20550</name>
</gene>
<dbReference type="EMBL" id="PXYW01000147">
    <property type="protein sequence ID" value="PSR25707.1"/>
    <property type="molecule type" value="Genomic_DNA"/>
</dbReference>